<feature type="transmembrane region" description="Helical" evidence="1">
    <location>
        <begin position="62"/>
        <end position="83"/>
    </location>
</feature>
<feature type="transmembrane region" description="Helical" evidence="1">
    <location>
        <begin position="586"/>
        <end position="609"/>
    </location>
</feature>
<dbReference type="PANTHER" id="PTHR35395">
    <property type="entry name" value="DUF6536 DOMAIN-CONTAINING PROTEIN"/>
    <property type="match status" value="1"/>
</dbReference>
<dbReference type="EMBL" id="JAZHXI010000008">
    <property type="protein sequence ID" value="KAL2068529.1"/>
    <property type="molecule type" value="Genomic_DNA"/>
</dbReference>
<feature type="transmembrane region" description="Helical" evidence="1">
    <location>
        <begin position="170"/>
        <end position="187"/>
    </location>
</feature>
<feature type="transmembrane region" description="Helical" evidence="1">
    <location>
        <begin position="470"/>
        <end position="492"/>
    </location>
</feature>
<feature type="transmembrane region" description="Helical" evidence="1">
    <location>
        <begin position="114"/>
        <end position="136"/>
    </location>
</feature>
<comment type="caution">
    <text evidence="3">The sequence shown here is derived from an EMBL/GenBank/DDBJ whole genome shotgun (WGS) entry which is preliminary data.</text>
</comment>
<sequence length="747" mass="83369">MAAWQSEQPHQPIAEPQAQAYRNAPKTVPSTLYSELAVDDGEVPLYRRQTTRQKYFGGIGRTLSAFATVAFIVLVINVSWLIYAKFKYKIENGFGTISRTKCDAVKSTNTWLHFLINILSTLLLTGSNTFMATFCCPSREEVDRAHQRHRWLHVGSFSWSNLRGIARRKAFVVVLLACTSIPFHLLYNSLVFSSLSGNEYYYSIVTEDFLTGAPFNLTGDWQPRSMGDRKTGMIPKFDKTQSPPNGARIDPFDATLAVERLQTMVDYYSDMQKAASTWERLENKECIQAYSDAFVSSRRNVLLISRSESLDNSVLYWGASDMNHEMTNNWWICSKTKNDGGADSCSPDTLASSASTWEVFDFPISYCLSETVDSVCSVQFSEKIMYVVIAFNVIKVLAMLWILFRYDAENILISVGDAMASFLKFQDPTTTSMCLADKRHISSFWKSRGLAKQFSKIGNFWGTAVSRKRWILFFFFMMCSFLLFLVFGAWGFKHAKDRGVNLNLKSLWKLGLGRTSQNTMVLYGGGGNPDSTAIIANLPQVILALVSFVFMSIMSSLFLAEDWSKFAFMSQSLMVSSPVGIQRGTWLLGAPLGWGSALLILQTLLHWLLSQSIFVVQISIFNKDGTPVPDNASDDESTGRYAHLSNCGYSPIAIILSVIAAAILFLFAMVFYFRRFPPGSPPVVSTCSAAISAACHPISMSEEKMYGKFRWGADGGTSDGVGHCSIISDEVWRQGYAQAPGEGCLYV</sequence>
<evidence type="ECO:0000256" key="1">
    <source>
        <dbReference type="SAM" id="Phobius"/>
    </source>
</evidence>
<dbReference type="Proteomes" id="UP001595075">
    <property type="component" value="Unassembled WGS sequence"/>
</dbReference>
<dbReference type="Pfam" id="PF20163">
    <property type="entry name" value="DUF6536"/>
    <property type="match status" value="1"/>
</dbReference>
<gene>
    <name evidence="3" type="ORF">VTL71DRAFT_14866</name>
</gene>
<feature type="domain" description="DUF6536" evidence="2">
    <location>
        <begin position="62"/>
        <end position="210"/>
    </location>
</feature>
<evidence type="ECO:0000313" key="3">
    <source>
        <dbReference type="EMBL" id="KAL2068529.1"/>
    </source>
</evidence>
<keyword evidence="1" id="KW-0472">Membrane</keyword>
<feature type="transmembrane region" description="Helical" evidence="1">
    <location>
        <begin position="384"/>
        <end position="404"/>
    </location>
</feature>
<proteinExistence type="predicted"/>
<feature type="transmembrane region" description="Helical" evidence="1">
    <location>
        <begin position="541"/>
        <end position="560"/>
    </location>
</feature>
<organism evidence="3 4">
    <name type="scientific">Oculimacula yallundae</name>
    <dbReference type="NCBI Taxonomy" id="86028"/>
    <lineage>
        <taxon>Eukaryota</taxon>
        <taxon>Fungi</taxon>
        <taxon>Dikarya</taxon>
        <taxon>Ascomycota</taxon>
        <taxon>Pezizomycotina</taxon>
        <taxon>Leotiomycetes</taxon>
        <taxon>Helotiales</taxon>
        <taxon>Ploettnerulaceae</taxon>
        <taxon>Oculimacula</taxon>
    </lineage>
</organism>
<dbReference type="InterPro" id="IPR046623">
    <property type="entry name" value="DUF6536"/>
</dbReference>
<dbReference type="PANTHER" id="PTHR35395:SF1">
    <property type="entry name" value="DUF6536 DOMAIN-CONTAINING PROTEIN"/>
    <property type="match status" value="1"/>
</dbReference>
<keyword evidence="4" id="KW-1185">Reference proteome</keyword>
<feature type="transmembrane region" description="Helical" evidence="1">
    <location>
        <begin position="652"/>
        <end position="673"/>
    </location>
</feature>
<evidence type="ECO:0000259" key="2">
    <source>
        <dbReference type="Pfam" id="PF20163"/>
    </source>
</evidence>
<protein>
    <recommendedName>
        <fullName evidence="2">DUF6536 domain-containing protein</fullName>
    </recommendedName>
</protein>
<accession>A0ABR4CEZ5</accession>
<name>A0ABR4CEZ5_9HELO</name>
<reference evidence="3 4" key="1">
    <citation type="journal article" date="2024" name="Commun. Biol.">
        <title>Comparative genomic analysis of thermophilic fungi reveals convergent evolutionary adaptations and gene losses.</title>
        <authorList>
            <person name="Steindorff A.S."/>
            <person name="Aguilar-Pontes M.V."/>
            <person name="Robinson A.J."/>
            <person name="Andreopoulos B."/>
            <person name="LaButti K."/>
            <person name="Kuo A."/>
            <person name="Mondo S."/>
            <person name="Riley R."/>
            <person name="Otillar R."/>
            <person name="Haridas S."/>
            <person name="Lipzen A."/>
            <person name="Grimwood J."/>
            <person name="Schmutz J."/>
            <person name="Clum A."/>
            <person name="Reid I.D."/>
            <person name="Moisan M.C."/>
            <person name="Butler G."/>
            <person name="Nguyen T.T.M."/>
            <person name="Dewar K."/>
            <person name="Conant G."/>
            <person name="Drula E."/>
            <person name="Henrissat B."/>
            <person name="Hansel C."/>
            <person name="Singer S."/>
            <person name="Hutchinson M.I."/>
            <person name="de Vries R.P."/>
            <person name="Natvig D.O."/>
            <person name="Powell A.J."/>
            <person name="Tsang A."/>
            <person name="Grigoriev I.V."/>
        </authorList>
    </citation>
    <scope>NUCLEOTIDE SEQUENCE [LARGE SCALE GENOMIC DNA]</scope>
    <source>
        <strain evidence="3 4">CBS 494.80</strain>
    </source>
</reference>
<keyword evidence="1" id="KW-0812">Transmembrane</keyword>
<evidence type="ECO:0000313" key="4">
    <source>
        <dbReference type="Proteomes" id="UP001595075"/>
    </source>
</evidence>
<keyword evidence="1" id="KW-1133">Transmembrane helix</keyword>